<dbReference type="InterPro" id="IPR002575">
    <property type="entry name" value="Aminoglycoside_PTrfase"/>
</dbReference>
<dbReference type="InterPro" id="IPR011009">
    <property type="entry name" value="Kinase-like_dom_sf"/>
</dbReference>
<evidence type="ECO:0000313" key="3">
    <source>
        <dbReference type="Proteomes" id="UP000198546"/>
    </source>
</evidence>
<name>A0A1G6ZI09_9ACTN</name>
<dbReference type="Gene3D" id="3.90.1200.10">
    <property type="match status" value="1"/>
</dbReference>
<dbReference type="Pfam" id="PF01636">
    <property type="entry name" value="APH"/>
    <property type="match status" value="1"/>
</dbReference>
<accession>A0A1G6ZI09</accession>
<keyword evidence="3" id="KW-1185">Reference proteome</keyword>
<evidence type="ECO:0000313" key="2">
    <source>
        <dbReference type="EMBL" id="SDE02160.1"/>
    </source>
</evidence>
<keyword evidence="2" id="KW-0808">Transferase</keyword>
<dbReference type="Proteomes" id="UP000198546">
    <property type="component" value="Chromosome i"/>
</dbReference>
<gene>
    <name evidence="2" type="ORF">SAMN04489747_2299</name>
</gene>
<dbReference type="GO" id="GO:0016740">
    <property type="term" value="F:transferase activity"/>
    <property type="evidence" value="ECO:0007669"/>
    <property type="project" value="UniProtKB-KW"/>
</dbReference>
<dbReference type="EMBL" id="LT629688">
    <property type="protein sequence ID" value="SDE02160.1"/>
    <property type="molecule type" value="Genomic_DNA"/>
</dbReference>
<dbReference type="AlphaFoldDB" id="A0A1G6ZI09"/>
<proteinExistence type="predicted"/>
<sequence length="425" mass="45488">MARTGHGEAGNSLAAAATTGYRSPVDVGKDVTVVLCTGDGEVLGALPSFPVPTPWWPEVTEVVRGCRHRHAADVTVLRLLTAPADLTSGGEVAYLAELTGAVPADLRPWSGDPTAEHPLRQGWARPGGPRRELGWAVEQLADAGRPATGRPQQVKTWNLSSIWRVPTADGDVWLKSVPPFFAHEGLLMTRLDPSSVPRPLAAQPGRVLLPDVVGTDQFHATGEPLTAMVEQLVALQVPFLGRTEDLLALGVPDRRLTTIAPRLAEVVREQTGALGVEELRRLEHLLQTLDARAERLAACGIPDTLVHGDFHPGNVRGTPGDLAILDWSDSAVGHPLTDELAFFRPLGRGDRERVAAVWSTAWRRVVPGCEPERAVGLLRPVMPLVAAMVYADLCAGIEPDERVYHARDVPACLREAAAAAAVPGT</sequence>
<organism evidence="2 3">
    <name type="scientific">Auraticoccus monumenti</name>
    <dbReference type="NCBI Taxonomy" id="675864"/>
    <lineage>
        <taxon>Bacteria</taxon>
        <taxon>Bacillati</taxon>
        <taxon>Actinomycetota</taxon>
        <taxon>Actinomycetes</taxon>
        <taxon>Propionibacteriales</taxon>
        <taxon>Propionibacteriaceae</taxon>
        <taxon>Auraticoccus</taxon>
    </lineage>
</organism>
<dbReference type="SUPFAM" id="SSF56112">
    <property type="entry name" value="Protein kinase-like (PK-like)"/>
    <property type="match status" value="1"/>
</dbReference>
<evidence type="ECO:0000259" key="1">
    <source>
        <dbReference type="Pfam" id="PF01636"/>
    </source>
</evidence>
<dbReference type="STRING" id="675864.SAMN04489747_2299"/>
<feature type="domain" description="Aminoglycoside phosphotransferase" evidence="1">
    <location>
        <begin position="181"/>
        <end position="363"/>
    </location>
</feature>
<reference evidence="2 3" key="1">
    <citation type="submission" date="2016-10" db="EMBL/GenBank/DDBJ databases">
        <authorList>
            <person name="de Groot N.N."/>
        </authorList>
    </citation>
    <scope>NUCLEOTIDE SEQUENCE [LARGE SCALE GENOMIC DNA]</scope>
    <source>
        <strain evidence="2 3">MON 2.2</strain>
    </source>
</reference>
<protein>
    <submittedName>
        <fullName evidence="2">Phosphotransferase enzyme family protein</fullName>
    </submittedName>
</protein>